<dbReference type="OrthoDB" id="9769600at2"/>
<evidence type="ECO:0000259" key="3">
    <source>
        <dbReference type="Pfam" id="PF01266"/>
    </source>
</evidence>
<sequence length="439" mass="47263">MTAITLLPENDRTNGWSADLPPRRPKPPLDRDVTADVVVIGAGFAGLGAACRLAELRPDAKIVVLEAGRLGEGASGRNSGFAIDLPHNVGSSLEELAKGQAYKRLARAGIASLKDTITRHGIACDWSEDGKYHTASSDRGADEVLRPTVEELTRLGEPHEWLDREATARRLGTRHFAAAVFTPGTVLVNPAALTRGLGDNLPENVDLYEGTPVVDAAFGASVVLKTPGGMVRAPKAILAVNGLAMRFGFWRGRLLNFAAHASLSRRLTAAEQAALGDIAPWGSTPANAFAGITMRYTNDRRILIRQNIHYCPGLRQSDARRALIRAEHQRLFDRRFPMLKGVQMEHTWTGFICLSRNGAPGFGQVAPNVWSAVCQNAVGIAKGTISGRLAAAMALGEDEPLIADMVSLGTPSRVPPRPFLDIGVRSRFALEIFANRHEA</sequence>
<dbReference type="InterPro" id="IPR006076">
    <property type="entry name" value="FAD-dep_OxRdtase"/>
</dbReference>
<dbReference type="RefSeq" id="WP_062770701.1">
    <property type="nucleotide sequence ID" value="NZ_CP121042.1"/>
</dbReference>
<dbReference type="Gene3D" id="3.30.9.10">
    <property type="entry name" value="D-Amino Acid Oxidase, subunit A, domain 2"/>
    <property type="match status" value="1"/>
</dbReference>
<dbReference type="SUPFAM" id="SSF51905">
    <property type="entry name" value="FAD/NAD(P)-binding domain"/>
    <property type="match status" value="1"/>
</dbReference>
<proteinExistence type="predicted"/>
<keyword evidence="1" id="KW-0560">Oxidoreductase</keyword>
<dbReference type="PANTHER" id="PTHR13847">
    <property type="entry name" value="SARCOSINE DEHYDROGENASE-RELATED"/>
    <property type="match status" value="1"/>
</dbReference>
<evidence type="ECO:0000256" key="1">
    <source>
        <dbReference type="ARBA" id="ARBA00023002"/>
    </source>
</evidence>
<dbReference type="AlphaFoldDB" id="A0A161QXL9"/>
<dbReference type="GO" id="GO:0005737">
    <property type="term" value="C:cytoplasm"/>
    <property type="evidence" value="ECO:0007669"/>
    <property type="project" value="TreeGrafter"/>
</dbReference>
<evidence type="ECO:0000313" key="5">
    <source>
        <dbReference type="Proteomes" id="UP000075787"/>
    </source>
</evidence>
<dbReference type="Proteomes" id="UP000075787">
    <property type="component" value="Unassembled WGS sequence"/>
</dbReference>
<dbReference type="Gene3D" id="3.50.50.60">
    <property type="entry name" value="FAD/NAD(P)-binding domain"/>
    <property type="match status" value="1"/>
</dbReference>
<comment type="caution">
    <text evidence="4">The sequence shown here is derived from an EMBL/GenBank/DDBJ whole genome shotgun (WGS) entry which is preliminary data.</text>
</comment>
<protein>
    <submittedName>
        <fullName evidence="4">Oxidoreductase</fullName>
    </submittedName>
</protein>
<evidence type="ECO:0000256" key="2">
    <source>
        <dbReference type="SAM" id="MobiDB-lite"/>
    </source>
</evidence>
<reference evidence="4 5" key="1">
    <citation type="submission" date="2015-12" db="EMBL/GenBank/DDBJ databases">
        <title>Genome sequence of Tistrella mobilis MCCC 1A02139.</title>
        <authorList>
            <person name="Lu L."/>
            <person name="Lai Q."/>
            <person name="Shao Z."/>
            <person name="Qian P."/>
        </authorList>
    </citation>
    <scope>NUCLEOTIDE SEQUENCE [LARGE SCALE GENOMIC DNA]</scope>
    <source>
        <strain evidence="4 5">MCCC 1A02139</strain>
    </source>
</reference>
<dbReference type="GO" id="GO:0016491">
    <property type="term" value="F:oxidoreductase activity"/>
    <property type="evidence" value="ECO:0007669"/>
    <property type="project" value="UniProtKB-KW"/>
</dbReference>
<feature type="domain" description="FAD dependent oxidoreductase" evidence="3">
    <location>
        <begin position="36"/>
        <end position="393"/>
    </location>
</feature>
<dbReference type="InterPro" id="IPR036188">
    <property type="entry name" value="FAD/NAD-bd_sf"/>
</dbReference>
<organism evidence="4 5">
    <name type="scientific">Tistrella mobilis</name>
    <dbReference type="NCBI Taxonomy" id="171437"/>
    <lineage>
        <taxon>Bacteria</taxon>
        <taxon>Pseudomonadati</taxon>
        <taxon>Pseudomonadota</taxon>
        <taxon>Alphaproteobacteria</taxon>
        <taxon>Geminicoccales</taxon>
        <taxon>Geminicoccaceae</taxon>
        <taxon>Tistrella</taxon>
    </lineage>
</organism>
<dbReference type="EMBL" id="LPZR01000233">
    <property type="protein sequence ID" value="KYO49221.1"/>
    <property type="molecule type" value="Genomic_DNA"/>
</dbReference>
<feature type="region of interest" description="Disordered" evidence="2">
    <location>
        <begin position="1"/>
        <end position="29"/>
    </location>
</feature>
<dbReference type="PANTHER" id="PTHR13847:SF281">
    <property type="entry name" value="FAD DEPENDENT OXIDOREDUCTASE DOMAIN-CONTAINING PROTEIN"/>
    <property type="match status" value="1"/>
</dbReference>
<dbReference type="Pfam" id="PF01266">
    <property type="entry name" value="DAO"/>
    <property type="match status" value="1"/>
</dbReference>
<dbReference type="GeneID" id="97238774"/>
<accession>A0A161QXL9</accession>
<gene>
    <name evidence="4" type="ORF">AUP44_18510</name>
</gene>
<evidence type="ECO:0000313" key="4">
    <source>
        <dbReference type="EMBL" id="KYO49221.1"/>
    </source>
</evidence>
<name>A0A161QXL9_9PROT</name>